<protein>
    <submittedName>
        <fullName evidence="2">Uncharacterized protein</fullName>
    </submittedName>
</protein>
<feature type="region of interest" description="Disordered" evidence="1">
    <location>
        <begin position="278"/>
        <end position="317"/>
    </location>
</feature>
<name>A0A136IJ79_9PEZI</name>
<feature type="region of interest" description="Disordered" evidence="1">
    <location>
        <begin position="12"/>
        <end position="37"/>
    </location>
</feature>
<dbReference type="InParanoid" id="A0A136IJ79"/>
<reference evidence="3" key="1">
    <citation type="submission" date="2016-02" db="EMBL/GenBank/DDBJ databases">
        <title>Draft genome sequence of Microdochium bolleyi, a fungal endophyte of beachgrass.</title>
        <authorList>
            <consortium name="DOE Joint Genome Institute"/>
            <person name="David A.S."/>
            <person name="May G."/>
            <person name="Haridas S."/>
            <person name="Lim J."/>
            <person name="Wang M."/>
            <person name="Labutti K."/>
            <person name="Lipzen A."/>
            <person name="Barry K."/>
            <person name="Grigoriev I.V."/>
        </authorList>
    </citation>
    <scope>NUCLEOTIDE SEQUENCE [LARGE SCALE GENOMIC DNA]</scope>
    <source>
        <strain evidence="3">J235TASD1</strain>
    </source>
</reference>
<evidence type="ECO:0000256" key="1">
    <source>
        <dbReference type="SAM" id="MobiDB-lite"/>
    </source>
</evidence>
<evidence type="ECO:0000313" key="3">
    <source>
        <dbReference type="Proteomes" id="UP000070501"/>
    </source>
</evidence>
<accession>A0A136IJ79</accession>
<organism evidence="2 3">
    <name type="scientific">Microdochium bolleyi</name>
    <dbReference type="NCBI Taxonomy" id="196109"/>
    <lineage>
        <taxon>Eukaryota</taxon>
        <taxon>Fungi</taxon>
        <taxon>Dikarya</taxon>
        <taxon>Ascomycota</taxon>
        <taxon>Pezizomycotina</taxon>
        <taxon>Sordariomycetes</taxon>
        <taxon>Xylariomycetidae</taxon>
        <taxon>Xylariales</taxon>
        <taxon>Microdochiaceae</taxon>
        <taxon>Microdochium</taxon>
    </lineage>
</organism>
<feature type="compositionally biased region" description="Basic and acidic residues" evidence="1">
    <location>
        <begin position="12"/>
        <end position="31"/>
    </location>
</feature>
<feature type="compositionally biased region" description="Basic and acidic residues" evidence="1">
    <location>
        <begin position="293"/>
        <end position="309"/>
    </location>
</feature>
<dbReference type="Proteomes" id="UP000070501">
    <property type="component" value="Unassembled WGS sequence"/>
</dbReference>
<sequence>MSCTVYIQTRRMEGPIDDQRRKSEDDSSSEGRDDDTDLLKGCIQGDCTGDGAQCLVATKRSMEESTMGTFSGQEIDKLLESGGLLSQGTGSSFRAALVAAGACLTGAKAASFYSDTYVSQEAIRPADWLILVPGSTETEPTADARVQYLADFFEGQAAFDRWVEPGGVVALIKHNGRSTYAVHLEVVPGGEELVDYWSVISAVDTRPFLVPTRQRPQGLVVNRPQRPGKADQVLSLRRSVPDSFSHCNQSAATSDDSRGTPFVEMCALHLGHNRHQFHDSAQSITSPHQPPPPRDDNYTTERNERDVHLRALPNLPT</sequence>
<dbReference type="EMBL" id="KQ964301">
    <property type="protein sequence ID" value="KXJ85030.1"/>
    <property type="molecule type" value="Genomic_DNA"/>
</dbReference>
<dbReference type="AlphaFoldDB" id="A0A136IJ79"/>
<evidence type="ECO:0000313" key="2">
    <source>
        <dbReference type="EMBL" id="KXJ85030.1"/>
    </source>
</evidence>
<gene>
    <name evidence="2" type="ORF">Micbo1qcDRAFT_224966</name>
</gene>
<keyword evidence="3" id="KW-1185">Reference proteome</keyword>
<proteinExistence type="predicted"/>